<organism evidence="15 16">
    <name type="scientific">Timema podura</name>
    <name type="common">Walking stick</name>
    <dbReference type="NCBI Taxonomy" id="61482"/>
    <lineage>
        <taxon>Eukaryota</taxon>
        <taxon>Metazoa</taxon>
        <taxon>Ecdysozoa</taxon>
        <taxon>Arthropoda</taxon>
        <taxon>Hexapoda</taxon>
        <taxon>Insecta</taxon>
        <taxon>Pterygota</taxon>
        <taxon>Neoptera</taxon>
        <taxon>Polyneoptera</taxon>
        <taxon>Phasmatodea</taxon>
        <taxon>Timematodea</taxon>
        <taxon>Timematoidea</taxon>
        <taxon>Timematidae</taxon>
        <taxon>Timema</taxon>
    </lineage>
</organism>
<dbReference type="PROSITE" id="PS50967">
    <property type="entry name" value="HRDC"/>
    <property type="match status" value="1"/>
</dbReference>
<evidence type="ECO:0000256" key="1">
    <source>
        <dbReference type="ARBA" id="ARBA00001947"/>
    </source>
</evidence>
<keyword evidence="8" id="KW-0413">Isomerase</keyword>
<evidence type="ECO:0000256" key="9">
    <source>
        <dbReference type="ARBA" id="ARBA00034617"/>
    </source>
</evidence>
<accession>A0ABN7NF61</accession>
<feature type="domain" description="HRDC" evidence="12">
    <location>
        <begin position="656"/>
        <end position="736"/>
    </location>
</feature>
<feature type="domain" description="Helicase C-terminal" evidence="14">
    <location>
        <begin position="270"/>
        <end position="424"/>
    </location>
</feature>
<dbReference type="SMART" id="SM00487">
    <property type="entry name" value="DEXDc"/>
    <property type="match status" value="1"/>
</dbReference>
<protein>
    <recommendedName>
        <fullName evidence="10">DNA 3'-5' helicase</fullName>
        <ecNumber evidence="10">5.6.2.4</ecNumber>
    </recommendedName>
</protein>
<dbReference type="InterPro" id="IPR044876">
    <property type="entry name" value="HRDC_dom_sf"/>
</dbReference>
<dbReference type="Gene3D" id="3.40.50.300">
    <property type="entry name" value="P-loop containing nucleotide triphosphate hydrolases"/>
    <property type="match status" value="2"/>
</dbReference>
<dbReference type="Pfam" id="PF00570">
    <property type="entry name" value="HRDC"/>
    <property type="match status" value="1"/>
</dbReference>
<comment type="similarity">
    <text evidence="2">Belongs to the helicase family. RecQ subfamily.</text>
</comment>
<dbReference type="Gene3D" id="1.10.150.80">
    <property type="entry name" value="HRDC domain"/>
    <property type="match status" value="1"/>
</dbReference>
<comment type="catalytic activity">
    <reaction evidence="9">
        <text>Couples ATP hydrolysis with the unwinding of duplex DNA by translocating in the 3'-5' direction.</text>
        <dbReference type="EC" id="5.6.2.4"/>
    </reaction>
</comment>
<dbReference type="InterPro" id="IPR029491">
    <property type="entry name" value="Helicase_HTH"/>
</dbReference>
<dbReference type="InterPro" id="IPR002121">
    <property type="entry name" value="HRDC_dom"/>
</dbReference>
<dbReference type="SUPFAM" id="SSF52540">
    <property type="entry name" value="P-loop containing nucleoside triphosphate hydrolases"/>
    <property type="match status" value="1"/>
</dbReference>
<dbReference type="InterPro" id="IPR032284">
    <property type="entry name" value="RecQ_Zn-bd"/>
</dbReference>
<evidence type="ECO:0000259" key="14">
    <source>
        <dbReference type="PROSITE" id="PS51194"/>
    </source>
</evidence>
<evidence type="ECO:0000256" key="5">
    <source>
        <dbReference type="ARBA" id="ARBA00022806"/>
    </source>
</evidence>
<sequence length="1157" mass="129755">MLYESEDEPGIDSNLFDESEDDMERAFLESETKNHDVKVEYEANDVPEPTAKHLEVLQTYFGHTQFRPMQWKIIYSIVEQKRDNCVIMATGYGKSLCYQYPAVYSEGLTIVISPLISLMEDQVLSLEVANINACMLGSAQTSKSETINNIFSGVYRLVYLTPEFCAGEGGQRLLQDMIKKIDITLVAIDEAHCVSQWGHDFRSSYRKLGKLRKLFSKVPFLALTATATPEIRRDICASLYLKSPTVTCTGFDRPNLYLAVEFKGTDIFNDISRHTVRVGNRLKFEGPTIIYCPTKKLTEKVCQVLKANGIICDYYNAALSLKVRKKVHEDFVKDRIQCVVATVAFGMGIDKPDVRCVIHYGAPKDIEAYYQEIGRAGRDGLQSHCHCYYSSADFSVSWHFLSNLTGEFRAHREDMIRRMEKYLETRECRRKLLLSHFEGEEGRTAKKELSKICCDNCTRMYLNKDRIEVGGMLSTDGTYNFAPDAKLLLGAVQYFGGKFGLMVPIMFLRGSKNKRVREDSYSHHLYGAGKNKGEPWWKAIGRLLLREGYLEEGATNSFHGGFKHNKFPVVTTSLSKKGEEFLSSLLKHSDGIELNLTPTPELFIILKSEKRKTTPISGTPVIVPILSADVWKSSQQILKYNELLQANTPQISEEEQKNQADLYTELLQLRNQLANDNACMPYMVASNKALLDLAKLRPIRRENLLKVDGFMEAKVNKFGGPILQRIREFCQSRGIAQDVVSAMEKKKEPSSSSPSIEQLLSKVPDTVQESYTLFQLQKKTLAEAAHARELDTIIVASHLSTAIINGLPVDLERCGVTEEIEKIVADVVRAPPINCDISQIVAIKGNCPPHLTWEQVKIAVAVVTTISRVAASNNRSAQSAGNTKTLDQFACPEPKKLDHQVGNSVSSVVSHVMKGETKALSSEPKPSTSVWKKTIYQASDWDEPSASSLARTKQHLQQFSSSSGDSTIYCKEDSVANINENDWGDDDLFLNVDSDLLSGNCSKNVERKIVPVSSNISNLAHVNEEVEDYLCGRANVITFEKKHTDIVDSKGSSNYFSDIDIETNNVLVTNGTRLKTSIVQNEKVLSQEFSSLGSECFGETENSKTDRTLQNVKVVPNLSECVTSTVSTKRKLPEWMSKTNAKTIMKNRMKKDSLFKL</sequence>
<dbReference type="InterPro" id="IPR036388">
    <property type="entry name" value="WH-like_DNA-bd_sf"/>
</dbReference>
<evidence type="ECO:0000259" key="12">
    <source>
        <dbReference type="PROSITE" id="PS50967"/>
    </source>
</evidence>
<dbReference type="SMART" id="SM00341">
    <property type="entry name" value="HRDC"/>
    <property type="match status" value="1"/>
</dbReference>
<dbReference type="InterPro" id="IPR004589">
    <property type="entry name" value="DNA_helicase_ATP-dep_RecQ"/>
</dbReference>
<dbReference type="NCBIfam" id="TIGR00614">
    <property type="entry name" value="recQ_fam"/>
    <property type="match status" value="1"/>
</dbReference>
<dbReference type="InterPro" id="IPR010997">
    <property type="entry name" value="HRDC-like_sf"/>
</dbReference>
<dbReference type="EMBL" id="CAJPIN010000790">
    <property type="protein sequence ID" value="CAG2053907.1"/>
    <property type="molecule type" value="Genomic_DNA"/>
</dbReference>
<comment type="cofactor">
    <cofactor evidence="1">
        <name>Zn(2+)</name>
        <dbReference type="ChEBI" id="CHEBI:29105"/>
    </cofactor>
</comment>
<dbReference type="InterPro" id="IPR018982">
    <property type="entry name" value="RQC_domain"/>
</dbReference>
<comment type="caution">
    <text evidence="15">The sequence shown here is derived from an EMBL/GenBank/DDBJ whole genome shotgun (WGS) entry which is preliminary data.</text>
</comment>
<dbReference type="Gene3D" id="1.10.10.10">
    <property type="entry name" value="Winged helix-like DNA-binding domain superfamily/Winged helix DNA-binding domain"/>
    <property type="match status" value="1"/>
</dbReference>
<keyword evidence="16" id="KW-1185">Reference proteome</keyword>
<dbReference type="SMART" id="SM00956">
    <property type="entry name" value="RQC"/>
    <property type="match status" value="1"/>
</dbReference>
<dbReference type="SUPFAM" id="SSF46785">
    <property type="entry name" value="Winged helix' DNA-binding domain"/>
    <property type="match status" value="1"/>
</dbReference>
<evidence type="ECO:0000256" key="6">
    <source>
        <dbReference type="ARBA" id="ARBA00022840"/>
    </source>
</evidence>
<dbReference type="InterPro" id="IPR014001">
    <property type="entry name" value="Helicase_ATP-bd"/>
</dbReference>
<dbReference type="PROSITE" id="PS51194">
    <property type="entry name" value="HELICASE_CTER"/>
    <property type="match status" value="1"/>
</dbReference>
<dbReference type="InterPro" id="IPR027417">
    <property type="entry name" value="P-loop_NTPase"/>
</dbReference>
<dbReference type="SUPFAM" id="SSF47819">
    <property type="entry name" value="HRDC-like"/>
    <property type="match status" value="1"/>
</dbReference>
<evidence type="ECO:0000313" key="16">
    <source>
        <dbReference type="Proteomes" id="UP001153148"/>
    </source>
</evidence>
<gene>
    <name evidence="15" type="ORF">TPAB3V08_LOCUS951</name>
</gene>
<evidence type="ECO:0000256" key="10">
    <source>
        <dbReference type="ARBA" id="ARBA00034808"/>
    </source>
</evidence>
<keyword evidence="3" id="KW-0547">Nucleotide-binding</keyword>
<keyword evidence="5" id="KW-0347">Helicase</keyword>
<dbReference type="PANTHER" id="PTHR13710:SF120">
    <property type="entry name" value="BIFUNCTIONAL 3'-5' EXONUCLEASE_ATP-DEPENDENT HELICASE WRN"/>
    <property type="match status" value="1"/>
</dbReference>
<dbReference type="Pfam" id="PF16124">
    <property type="entry name" value="RecQ_Zn_bind"/>
    <property type="match status" value="1"/>
</dbReference>
<dbReference type="SMART" id="SM00490">
    <property type="entry name" value="HELICc"/>
    <property type="match status" value="1"/>
</dbReference>
<evidence type="ECO:0000256" key="2">
    <source>
        <dbReference type="ARBA" id="ARBA00005446"/>
    </source>
</evidence>
<dbReference type="PROSITE" id="PS51192">
    <property type="entry name" value="HELICASE_ATP_BIND_1"/>
    <property type="match status" value="1"/>
</dbReference>
<keyword evidence="6" id="KW-0067">ATP-binding</keyword>
<dbReference type="Proteomes" id="UP001153148">
    <property type="component" value="Unassembled WGS sequence"/>
</dbReference>
<evidence type="ECO:0000256" key="4">
    <source>
        <dbReference type="ARBA" id="ARBA00022801"/>
    </source>
</evidence>
<dbReference type="Pfam" id="PF09382">
    <property type="entry name" value="RQC"/>
    <property type="match status" value="1"/>
</dbReference>
<keyword evidence="4" id="KW-0378">Hydrolase</keyword>
<feature type="domain" description="Helicase ATP-binding" evidence="13">
    <location>
        <begin position="75"/>
        <end position="245"/>
    </location>
</feature>
<evidence type="ECO:0000256" key="11">
    <source>
        <dbReference type="ARBA" id="ARBA00049360"/>
    </source>
</evidence>
<dbReference type="EC" id="5.6.2.4" evidence="10"/>
<evidence type="ECO:0000313" key="15">
    <source>
        <dbReference type="EMBL" id="CAG2053907.1"/>
    </source>
</evidence>
<keyword evidence="7" id="KW-0238">DNA-binding</keyword>
<evidence type="ECO:0000256" key="3">
    <source>
        <dbReference type="ARBA" id="ARBA00022741"/>
    </source>
</evidence>
<reference evidence="15" key="1">
    <citation type="submission" date="2021-03" db="EMBL/GenBank/DDBJ databases">
        <authorList>
            <person name="Tran Van P."/>
        </authorList>
    </citation>
    <scope>NUCLEOTIDE SEQUENCE</scope>
</reference>
<dbReference type="InterPro" id="IPR011545">
    <property type="entry name" value="DEAD/DEAH_box_helicase_dom"/>
</dbReference>
<dbReference type="Pfam" id="PF00270">
    <property type="entry name" value="DEAD"/>
    <property type="match status" value="1"/>
</dbReference>
<name>A0ABN7NF61_TIMPD</name>
<evidence type="ECO:0000256" key="8">
    <source>
        <dbReference type="ARBA" id="ARBA00023235"/>
    </source>
</evidence>
<dbReference type="CDD" id="cd18794">
    <property type="entry name" value="SF2_C_RecQ"/>
    <property type="match status" value="1"/>
</dbReference>
<proteinExistence type="inferred from homology"/>
<dbReference type="Pfam" id="PF00271">
    <property type="entry name" value="Helicase_C"/>
    <property type="match status" value="1"/>
</dbReference>
<evidence type="ECO:0000256" key="7">
    <source>
        <dbReference type="ARBA" id="ARBA00023125"/>
    </source>
</evidence>
<evidence type="ECO:0000259" key="13">
    <source>
        <dbReference type="PROSITE" id="PS51192"/>
    </source>
</evidence>
<dbReference type="Pfam" id="PF14493">
    <property type="entry name" value="HTH_40"/>
    <property type="match status" value="1"/>
</dbReference>
<dbReference type="InterPro" id="IPR036390">
    <property type="entry name" value="WH_DNA-bd_sf"/>
</dbReference>
<comment type="catalytic activity">
    <reaction evidence="11">
        <text>ATP + H2O = ADP + phosphate + H(+)</text>
        <dbReference type="Rhea" id="RHEA:13065"/>
        <dbReference type="ChEBI" id="CHEBI:15377"/>
        <dbReference type="ChEBI" id="CHEBI:15378"/>
        <dbReference type="ChEBI" id="CHEBI:30616"/>
        <dbReference type="ChEBI" id="CHEBI:43474"/>
        <dbReference type="ChEBI" id="CHEBI:456216"/>
    </reaction>
</comment>
<dbReference type="InterPro" id="IPR001650">
    <property type="entry name" value="Helicase_C-like"/>
</dbReference>
<dbReference type="PANTHER" id="PTHR13710">
    <property type="entry name" value="DNA HELICASE RECQ FAMILY MEMBER"/>
    <property type="match status" value="1"/>
</dbReference>